<proteinExistence type="predicted"/>
<reference evidence="1" key="1">
    <citation type="journal article" date="2020" name="Nature">
        <title>Giant virus diversity and host interactions through global metagenomics.</title>
        <authorList>
            <person name="Schulz F."/>
            <person name="Roux S."/>
            <person name="Paez-Espino D."/>
            <person name="Jungbluth S."/>
            <person name="Walsh D.A."/>
            <person name="Denef V.J."/>
            <person name="McMahon K.D."/>
            <person name="Konstantinidis K.T."/>
            <person name="Eloe-Fadrosh E.A."/>
            <person name="Kyrpides N.C."/>
            <person name="Woyke T."/>
        </authorList>
    </citation>
    <scope>NUCLEOTIDE SEQUENCE</scope>
    <source>
        <strain evidence="1">GVMAG-M-3300010158-55</strain>
    </source>
</reference>
<dbReference type="AlphaFoldDB" id="A0A6C0BA32"/>
<dbReference type="EMBL" id="MN739095">
    <property type="protein sequence ID" value="QHS88358.1"/>
    <property type="molecule type" value="Genomic_DNA"/>
</dbReference>
<accession>A0A6C0BA32</accession>
<protein>
    <submittedName>
        <fullName evidence="1">Uncharacterized protein</fullName>
    </submittedName>
</protein>
<evidence type="ECO:0000313" key="1">
    <source>
        <dbReference type="EMBL" id="QHS88358.1"/>
    </source>
</evidence>
<sequence>MDPTITYLFNPKRKTTVVTAQEYDVDYKERILELTSSMFDNTHSGLQHSFRNYVHDCIQYLKQQDSEKELEKTIEIAPINGDQFIFAPKKIDVLVKKNKKNMFLIHGKT</sequence>
<organism evidence="1">
    <name type="scientific">viral metagenome</name>
    <dbReference type="NCBI Taxonomy" id="1070528"/>
    <lineage>
        <taxon>unclassified sequences</taxon>
        <taxon>metagenomes</taxon>
        <taxon>organismal metagenomes</taxon>
    </lineage>
</organism>
<name>A0A6C0BA32_9ZZZZ</name>